<evidence type="ECO:0000256" key="6">
    <source>
        <dbReference type="ARBA" id="ARBA00023004"/>
    </source>
</evidence>
<evidence type="ECO:0000256" key="8">
    <source>
        <dbReference type="PIRSR" id="PIRSR602401-1"/>
    </source>
</evidence>
<evidence type="ECO:0000256" key="3">
    <source>
        <dbReference type="ARBA" id="ARBA00022617"/>
    </source>
</evidence>
<protein>
    <recommendedName>
        <fullName evidence="13">Cytochrome P450</fullName>
    </recommendedName>
</protein>
<gene>
    <name evidence="11" type="ORF">M0R45_035023</name>
</gene>
<dbReference type="PROSITE" id="PS00086">
    <property type="entry name" value="CYTOCHROME_P450"/>
    <property type="match status" value="1"/>
</dbReference>
<comment type="similarity">
    <text evidence="2 9">Belongs to the cytochrome P450 family.</text>
</comment>
<dbReference type="PANTHER" id="PTHR47944">
    <property type="entry name" value="CYTOCHROME P450 98A9"/>
    <property type="match status" value="1"/>
</dbReference>
<keyword evidence="6 8" id="KW-0408">Iron</keyword>
<accession>A0AAW1VTF9</accession>
<evidence type="ECO:0000256" key="1">
    <source>
        <dbReference type="ARBA" id="ARBA00001971"/>
    </source>
</evidence>
<reference evidence="11 12" key="1">
    <citation type="journal article" date="2023" name="G3 (Bethesda)">
        <title>A chromosome-length genome assembly and annotation of blackberry (Rubus argutus, cv. 'Hillquist').</title>
        <authorList>
            <person name="Bruna T."/>
            <person name="Aryal R."/>
            <person name="Dudchenko O."/>
            <person name="Sargent D.J."/>
            <person name="Mead D."/>
            <person name="Buti M."/>
            <person name="Cavallini A."/>
            <person name="Hytonen T."/>
            <person name="Andres J."/>
            <person name="Pham M."/>
            <person name="Weisz D."/>
            <person name="Mascagni F."/>
            <person name="Usai G."/>
            <person name="Natali L."/>
            <person name="Bassil N."/>
            <person name="Fernandez G.E."/>
            <person name="Lomsadze A."/>
            <person name="Armour M."/>
            <person name="Olukolu B."/>
            <person name="Poorten T."/>
            <person name="Britton C."/>
            <person name="Davik J."/>
            <person name="Ashrafi H."/>
            <person name="Aiden E.L."/>
            <person name="Borodovsky M."/>
            <person name="Worthington M."/>
        </authorList>
    </citation>
    <scope>NUCLEOTIDE SEQUENCE [LARGE SCALE GENOMIC DNA]</scope>
    <source>
        <strain evidence="11">PI 553951</strain>
    </source>
</reference>
<evidence type="ECO:0000256" key="10">
    <source>
        <dbReference type="SAM" id="Phobius"/>
    </source>
</evidence>
<dbReference type="EMBL" id="JBEDUW010000007">
    <property type="protein sequence ID" value="KAK9911100.1"/>
    <property type="molecule type" value="Genomic_DNA"/>
</dbReference>
<dbReference type="GO" id="GO:0019756">
    <property type="term" value="P:cyanogenic glycoside biosynthetic process"/>
    <property type="evidence" value="ECO:0007669"/>
    <property type="project" value="UniProtKB-ARBA"/>
</dbReference>
<dbReference type="Gene3D" id="1.10.630.10">
    <property type="entry name" value="Cytochrome P450"/>
    <property type="match status" value="1"/>
</dbReference>
<dbReference type="GO" id="GO:0005506">
    <property type="term" value="F:iron ion binding"/>
    <property type="evidence" value="ECO:0007669"/>
    <property type="project" value="InterPro"/>
</dbReference>
<evidence type="ECO:0000256" key="2">
    <source>
        <dbReference type="ARBA" id="ARBA00010617"/>
    </source>
</evidence>
<dbReference type="Proteomes" id="UP001457282">
    <property type="component" value="Unassembled WGS sequence"/>
</dbReference>
<keyword evidence="10" id="KW-0472">Membrane</keyword>
<comment type="cofactor">
    <cofactor evidence="1 8">
        <name>heme</name>
        <dbReference type="ChEBI" id="CHEBI:30413"/>
    </cofactor>
</comment>
<dbReference type="InterPro" id="IPR017972">
    <property type="entry name" value="Cyt_P450_CS"/>
</dbReference>
<evidence type="ECO:0000256" key="7">
    <source>
        <dbReference type="ARBA" id="ARBA00023033"/>
    </source>
</evidence>
<dbReference type="GO" id="GO:0016705">
    <property type="term" value="F:oxidoreductase activity, acting on paired donors, with incorporation or reduction of molecular oxygen"/>
    <property type="evidence" value="ECO:0007669"/>
    <property type="project" value="InterPro"/>
</dbReference>
<dbReference type="FunFam" id="1.10.630.10:FF:000037">
    <property type="entry name" value="Cytochrome P450 9"/>
    <property type="match status" value="1"/>
</dbReference>
<keyword evidence="4 8" id="KW-0479">Metal-binding</keyword>
<organism evidence="11 12">
    <name type="scientific">Rubus argutus</name>
    <name type="common">Southern blackberry</name>
    <dbReference type="NCBI Taxonomy" id="59490"/>
    <lineage>
        <taxon>Eukaryota</taxon>
        <taxon>Viridiplantae</taxon>
        <taxon>Streptophyta</taxon>
        <taxon>Embryophyta</taxon>
        <taxon>Tracheophyta</taxon>
        <taxon>Spermatophyta</taxon>
        <taxon>Magnoliopsida</taxon>
        <taxon>eudicotyledons</taxon>
        <taxon>Gunneridae</taxon>
        <taxon>Pentapetalae</taxon>
        <taxon>rosids</taxon>
        <taxon>fabids</taxon>
        <taxon>Rosales</taxon>
        <taxon>Rosaceae</taxon>
        <taxon>Rosoideae</taxon>
        <taxon>Rosoideae incertae sedis</taxon>
        <taxon>Rubus</taxon>
    </lineage>
</organism>
<comment type="caution">
    <text evidence="11">The sequence shown here is derived from an EMBL/GenBank/DDBJ whole genome shotgun (WGS) entry which is preliminary data.</text>
</comment>
<evidence type="ECO:0008006" key="13">
    <source>
        <dbReference type="Google" id="ProtNLM"/>
    </source>
</evidence>
<evidence type="ECO:0000256" key="4">
    <source>
        <dbReference type="ARBA" id="ARBA00022723"/>
    </source>
</evidence>
<name>A0AAW1VTF9_RUBAR</name>
<keyword evidence="12" id="KW-1185">Reference proteome</keyword>
<dbReference type="InterPro" id="IPR036396">
    <property type="entry name" value="Cyt_P450_sf"/>
</dbReference>
<sequence>MYTTHHHHMEAIVFYQSQFLSFPFMLPLIAVVIFICSIKKYWHNPGNEKAILPPSPSCLKPWPIVGNLPEMLINKPTFRWIHNLMDKMNTEIACFRLGNVHVIAVTSPELSREFLKKQDAVFASRPISISTRLATNGYLTAVMVPYGEQWQKMRRVITTELLSPARYRWLLKKRVEEADHLVRYVYNHCCISSDKGGIVNVRVAAQHYCANVIRKMVFNKRYFGKGMEDGGPGLEEEEHVHALFTILKYIYSFCVSDYMPCLRGLDLDGHEKIIKEAVKITRKYHEPLIEERVRRYKEGCSNKEPEDLLDILVTLKDVSGEPLLSLAEIKAQITEIMMATVDNPSNAVEWALAEMINQPEQLQKATEELDAVVGRERLVLESDLSDLNYVKACAREAFRLHPIAPFNVPHVSISDTTVDNYFIPKGSHVLLSRVGLGRNPRVWDEPLKFRPERHLKDDGSAVVLTESDLRFITFSTGMRGCVGTTLGTTMTVMLFARLLHGFSWDVPHEQSSIKLTESKDDLALAKPLLALAKLRLPLHVYLSNY</sequence>
<feature type="transmembrane region" description="Helical" evidence="10">
    <location>
        <begin position="12"/>
        <end position="35"/>
    </location>
</feature>
<keyword evidence="10" id="KW-0812">Transmembrane</keyword>
<keyword evidence="7 9" id="KW-0503">Monooxygenase</keyword>
<keyword evidence="3 8" id="KW-0349">Heme</keyword>
<dbReference type="PRINTS" id="PR00463">
    <property type="entry name" value="EP450I"/>
</dbReference>
<dbReference type="InterPro" id="IPR001128">
    <property type="entry name" value="Cyt_P450"/>
</dbReference>
<dbReference type="Pfam" id="PF00067">
    <property type="entry name" value="p450"/>
    <property type="match status" value="1"/>
</dbReference>
<evidence type="ECO:0000256" key="5">
    <source>
        <dbReference type="ARBA" id="ARBA00023002"/>
    </source>
</evidence>
<dbReference type="GO" id="GO:0004497">
    <property type="term" value="F:monooxygenase activity"/>
    <property type="evidence" value="ECO:0007669"/>
    <property type="project" value="UniProtKB-KW"/>
</dbReference>
<dbReference type="PANTHER" id="PTHR47944:SF4">
    <property type="entry name" value="OS09G0441700 PROTEIN"/>
    <property type="match status" value="1"/>
</dbReference>
<keyword evidence="5 9" id="KW-0560">Oxidoreductase</keyword>
<keyword evidence="10" id="KW-1133">Transmembrane helix</keyword>
<dbReference type="InterPro" id="IPR002401">
    <property type="entry name" value="Cyt_P450_E_grp-I"/>
</dbReference>
<evidence type="ECO:0000313" key="11">
    <source>
        <dbReference type="EMBL" id="KAK9911100.1"/>
    </source>
</evidence>
<evidence type="ECO:0000313" key="12">
    <source>
        <dbReference type="Proteomes" id="UP001457282"/>
    </source>
</evidence>
<feature type="binding site" description="axial binding residue" evidence="8">
    <location>
        <position position="481"/>
    </location>
    <ligand>
        <name>heme</name>
        <dbReference type="ChEBI" id="CHEBI:30413"/>
    </ligand>
    <ligandPart>
        <name>Fe</name>
        <dbReference type="ChEBI" id="CHEBI:18248"/>
    </ligandPart>
</feature>
<evidence type="ECO:0000256" key="9">
    <source>
        <dbReference type="RuleBase" id="RU000461"/>
    </source>
</evidence>
<dbReference type="SUPFAM" id="SSF48264">
    <property type="entry name" value="Cytochrome P450"/>
    <property type="match status" value="1"/>
</dbReference>
<proteinExistence type="inferred from homology"/>
<dbReference type="GO" id="GO:0020037">
    <property type="term" value="F:heme binding"/>
    <property type="evidence" value="ECO:0007669"/>
    <property type="project" value="InterPro"/>
</dbReference>
<dbReference type="AlphaFoldDB" id="A0AAW1VTF9"/>